<dbReference type="GO" id="GO:0003676">
    <property type="term" value="F:nucleic acid binding"/>
    <property type="evidence" value="ECO:0007669"/>
    <property type="project" value="InterPro"/>
</dbReference>
<dbReference type="PANTHER" id="PTHR38462">
    <property type="entry name" value="EXONUCLEASE-LIKE PROTEIN"/>
    <property type="match status" value="1"/>
</dbReference>
<dbReference type="GO" id="GO:0004527">
    <property type="term" value="F:exonuclease activity"/>
    <property type="evidence" value="ECO:0007669"/>
    <property type="project" value="UniProtKB-KW"/>
</dbReference>
<dbReference type="EMBL" id="AP021874">
    <property type="protein sequence ID" value="BBO69482.1"/>
    <property type="molecule type" value="Genomic_DNA"/>
</dbReference>
<dbReference type="PANTHER" id="PTHR38462:SF1">
    <property type="entry name" value="YPRB RIBONUCLEASE H-LIKE DOMAIN-CONTAINING PROTEIN"/>
    <property type="match status" value="1"/>
</dbReference>
<dbReference type="RefSeq" id="WP_155317517.1">
    <property type="nucleotide sequence ID" value="NZ_AP021874.1"/>
</dbReference>
<dbReference type="Gene3D" id="3.30.420.10">
    <property type="entry name" value="Ribonuclease H-like superfamily/Ribonuclease H"/>
    <property type="match status" value="1"/>
</dbReference>
<reference evidence="2 3" key="1">
    <citation type="submission" date="2019-11" db="EMBL/GenBank/DDBJ databases">
        <title>Comparative genomics of hydrocarbon-degrading Desulfosarcina strains.</title>
        <authorList>
            <person name="Watanabe M."/>
            <person name="Kojima H."/>
            <person name="Fukui M."/>
        </authorList>
    </citation>
    <scope>NUCLEOTIDE SEQUENCE [LARGE SCALE GENOMIC DNA]</scope>
    <source>
        <strain evidence="2 3">PL12</strain>
    </source>
</reference>
<dbReference type="InterPro" id="IPR012337">
    <property type="entry name" value="RNaseH-like_sf"/>
</dbReference>
<dbReference type="SUPFAM" id="SSF53098">
    <property type="entry name" value="Ribonuclease H-like"/>
    <property type="match status" value="1"/>
</dbReference>
<dbReference type="KEGG" id="dalk:DSCA_34120"/>
<dbReference type="AlphaFoldDB" id="A0A5K7YII7"/>
<sequence length="286" mass="32605">MLRHTFIHIPGIGPKTEQGFWAAGVHDWDAFFDDASLKLSASRRAAISETLIESRRQLDGCNPDFFARRIPASQQWRLFGEFRNRTAYLDIETTGLETDCTISTIAVYDGSTMATYVNGRNLEDFIDDIGRYRVLVTYNGKCFDVPVIERHFGRPLDHAHIDLRYVLSSLGLKGGLKRCEAQLGMHRGDLEDIDGLFAVVLWKAYLRNRDEQALETLLAYNLQDAINLEALMVTAFNMKLGQTPFDRRLRLPVPAVTPNPIPAHRSTVEQYRNEVSFIRSLQPQWS</sequence>
<evidence type="ECO:0000313" key="3">
    <source>
        <dbReference type="Proteomes" id="UP000427906"/>
    </source>
</evidence>
<evidence type="ECO:0000259" key="1">
    <source>
        <dbReference type="Pfam" id="PF13482"/>
    </source>
</evidence>
<proteinExistence type="predicted"/>
<gene>
    <name evidence="2" type="ORF">DSCA_34120</name>
</gene>
<protein>
    <submittedName>
        <fullName evidence="2">Exonuclease</fullName>
    </submittedName>
</protein>
<organism evidence="2 3">
    <name type="scientific">Desulfosarcina alkanivorans</name>
    <dbReference type="NCBI Taxonomy" id="571177"/>
    <lineage>
        <taxon>Bacteria</taxon>
        <taxon>Pseudomonadati</taxon>
        <taxon>Thermodesulfobacteriota</taxon>
        <taxon>Desulfobacteria</taxon>
        <taxon>Desulfobacterales</taxon>
        <taxon>Desulfosarcinaceae</taxon>
        <taxon>Desulfosarcina</taxon>
    </lineage>
</organism>
<dbReference type="OrthoDB" id="9790530at2"/>
<keyword evidence="2" id="KW-0378">Hydrolase</keyword>
<keyword evidence="3" id="KW-1185">Reference proteome</keyword>
<evidence type="ECO:0000313" key="2">
    <source>
        <dbReference type="EMBL" id="BBO69482.1"/>
    </source>
</evidence>
<keyword evidence="2" id="KW-0540">Nuclease</keyword>
<name>A0A5K7YII7_9BACT</name>
<accession>A0A5K7YII7</accession>
<dbReference type="Proteomes" id="UP000427906">
    <property type="component" value="Chromosome"/>
</dbReference>
<dbReference type="InterPro" id="IPR038720">
    <property type="entry name" value="YprB_RNase_H-like_dom"/>
</dbReference>
<feature type="domain" description="YprB ribonuclease H-like" evidence="1">
    <location>
        <begin position="87"/>
        <end position="234"/>
    </location>
</feature>
<dbReference type="InterPro" id="IPR036397">
    <property type="entry name" value="RNaseH_sf"/>
</dbReference>
<keyword evidence="2" id="KW-0269">Exonuclease</keyword>
<dbReference type="Pfam" id="PF13482">
    <property type="entry name" value="RNase_H_2"/>
    <property type="match status" value="1"/>
</dbReference>